<keyword evidence="7 8" id="KW-0472">Membrane</keyword>
<keyword evidence="3 8" id="KW-0812">Transmembrane</keyword>
<evidence type="ECO:0000256" key="6">
    <source>
        <dbReference type="ARBA" id="ARBA00022989"/>
    </source>
</evidence>
<name>A0ABN3PNQ0_9MICO</name>
<dbReference type="InterPro" id="IPR044492">
    <property type="entry name" value="P_typ_ATPase_HD_dom"/>
</dbReference>
<feature type="domain" description="P-type ATPase A" evidence="9">
    <location>
        <begin position="106"/>
        <end position="208"/>
    </location>
</feature>
<keyword evidence="8" id="KW-0067">ATP-binding</keyword>
<dbReference type="Proteomes" id="UP001500274">
    <property type="component" value="Unassembled WGS sequence"/>
</dbReference>
<evidence type="ECO:0000256" key="8">
    <source>
        <dbReference type="RuleBase" id="RU362081"/>
    </source>
</evidence>
<keyword evidence="8" id="KW-1003">Cell membrane</keyword>
<feature type="transmembrane region" description="Helical" evidence="8">
    <location>
        <begin position="563"/>
        <end position="584"/>
    </location>
</feature>
<protein>
    <submittedName>
        <fullName evidence="10">Heavy metal translocating P-type ATPase</fullName>
    </submittedName>
</protein>
<evidence type="ECO:0000256" key="3">
    <source>
        <dbReference type="ARBA" id="ARBA00022692"/>
    </source>
</evidence>
<dbReference type="SFLD" id="SFLDF00027">
    <property type="entry name" value="p-type_atpase"/>
    <property type="match status" value="1"/>
</dbReference>
<dbReference type="Gene3D" id="3.40.50.1000">
    <property type="entry name" value="HAD superfamily/HAD-like"/>
    <property type="match status" value="1"/>
</dbReference>
<dbReference type="PANTHER" id="PTHR48085:SF5">
    <property type="entry name" value="CADMIUM_ZINC-TRANSPORTING ATPASE HMA4-RELATED"/>
    <property type="match status" value="1"/>
</dbReference>
<keyword evidence="8" id="KW-0547">Nucleotide-binding</keyword>
<dbReference type="PRINTS" id="PR00941">
    <property type="entry name" value="CDATPASE"/>
</dbReference>
<evidence type="ECO:0000259" key="9">
    <source>
        <dbReference type="Pfam" id="PF00122"/>
    </source>
</evidence>
<dbReference type="InterPro" id="IPR036412">
    <property type="entry name" value="HAD-like_sf"/>
</dbReference>
<dbReference type="PRINTS" id="PR00119">
    <property type="entry name" value="CATATPASE"/>
</dbReference>
<proteinExistence type="inferred from homology"/>
<dbReference type="SUPFAM" id="SSF81665">
    <property type="entry name" value="Calcium ATPase, transmembrane domain M"/>
    <property type="match status" value="1"/>
</dbReference>
<evidence type="ECO:0000256" key="5">
    <source>
        <dbReference type="ARBA" id="ARBA00022967"/>
    </source>
</evidence>
<dbReference type="InterPro" id="IPR023299">
    <property type="entry name" value="ATPase_P-typ_cyto_dom_N"/>
</dbReference>
<dbReference type="NCBIfam" id="TIGR01494">
    <property type="entry name" value="ATPase_P-type"/>
    <property type="match status" value="1"/>
</dbReference>
<dbReference type="SFLD" id="SFLDS00003">
    <property type="entry name" value="Haloacid_Dehalogenase"/>
    <property type="match status" value="1"/>
</dbReference>
<dbReference type="InterPro" id="IPR059000">
    <property type="entry name" value="ATPase_P-type_domA"/>
</dbReference>
<evidence type="ECO:0000256" key="7">
    <source>
        <dbReference type="ARBA" id="ARBA00023136"/>
    </source>
</evidence>
<sequence>MTLAVAAVLLAVGLIVEWTIHSEPVALALFWASIIVGGVYPLRSAVRAVRNKRLTISVLLVVAAIGAIALGVIEEAAMLVVIFSLGEAMEAYATDRARGSISALMELAPPTANRVTDGSQTETVAVEELHPGDVVLVRPGERLPTDGVVAEGVSWVDASPVTGESVPVEATVSTEVFGGSLNGNGVLRVQVTKEHYDTVLARVIEQVEEAQAKRGGAERFADRFSAVYTPAMFVLAIVVALVLPLLGFEWREAIYRALVVLVVSCSCALVISVPVSVVTAIARGARDGILIKGGIYLERLADIKVVAFDKTGTLTRGRPALAGVTPVGDVTEHDALALAAAVEGGSEHTIASAIVTGARAHNLTIPAAWNARALPGAGMEATVNGRALHIGRPTADDRTDPDVGRAVSQAEAEGRTAVVLRDASRPLAVVAVADQLRPDAQSTIDELRALGIKRILMLTGDNTTVAKSTATDLGLDDYRAELLPEDKSAAVLELRKTYGVIAMVGDGVNDAPALANADLAIAMGAAATDVALETADVALMADELDRLPAAIRLSRRARNNIKINIALSLAVVAVLIVAALAGWMSLTTGLLLNEGSAALIILNGLRMLAPGRGETRRKRITTIT</sequence>
<dbReference type="InterPro" id="IPR027256">
    <property type="entry name" value="P-typ_ATPase_IB"/>
</dbReference>
<keyword evidence="5" id="KW-1278">Translocase</keyword>
<keyword evidence="4 8" id="KW-0479">Metal-binding</keyword>
<dbReference type="PANTHER" id="PTHR48085">
    <property type="entry name" value="CADMIUM/ZINC-TRANSPORTING ATPASE HMA2-RELATED"/>
    <property type="match status" value="1"/>
</dbReference>
<dbReference type="InterPro" id="IPR051014">
    <property type="entry name" value="Cation_Transport_ATPase_IB"/>
</dbReference>
<keyword evidence="6 8" id="KW-1133">Transmembrane helix</keyword>
<dbReference type="PROSITE" id="PS00154">
    <property type="entry name" value="ATPASE_E1_E2"/>
    <property type="match status" value="1"/>
</dbReference>
<comment type="similarity">
    <text evidence="2 8">Belongs to the cation transport ATPase (P-type) (TC 3.A.3) family. Type IB subfamily.</text>
</comment>
<evidence type="ECO:0000313" key="11">
    <source>
        <dbReference type="Proteomes" id="UP001500274"/>
    </source>
</evidence>
<dbReference type="SUPFAM" id="SSF56784">
    <property type="entry name" value="HAD-like"/>
    <property type="match status" value="1"/>
</dbReference>
<dbReference type="RefSeq" id="WP_344230590.1">
    <property type="nucleotide sequence ID" value="NZ_BAAARI010000035.1"/>
</dbReference>
<organism evidence="10 11">
    <name type="scientific">Microbacterium binotii</name>
    <dbReference type="NCBI Taxonomy" id="462710"/>
    <lineage>
        <taxon>Bacteria</taxon>
        <taxon>Bacillati</taxon>
        <taxon>Actinomycetota</taxon>
        <taxon>Actinomycetes</taxon>
        <taxon>Micrococcales</taxon>
        <taxon>Microbacteriaceae</taxon>
        <taxon>Microbacterium</taxon>
    </lineage>
</organism>
<dbReference type="SFLD" id="SFLDG00002">
    <property type="entry name" value="C1.7:_P-type_atpase_like"/>
    <property type="match status" value="1"/>
</dbReference>
<dbReference type="NCBIfam" id="TIGR01525">
    <property type="entry name" value="ATPase-IB_hvy"/>
    <property type="match status" value="1"/>
</dbReference>
<comment type="subcellular location">
    <subcellularLocation>
        <location evidence="1">Cell membrane</location>
        <topology evidence="1">Multi-pass membrane protein</topology>
    </subcellularLocation>
</comment>
<feature type="transmembrane region" description="Helical" evidence="8">
    <location>
        <begin position="254"/>
        <end position="282"/>
    </location>
</feature>
<dbReference type="EMBL" id="BAAARI010000035">
    <property type="protein sequence ID" value="GAA2588275.1"/>
    <property type="molecule type" value="Genomic_DNA"/>
</dbReference>
<feature type="transmembrane region" description="Helical" evidence="8">
    <location>
        <begin position="25"/>
        <end position="42"/>
    </location>
</feature>
<accession>A0ABN3PNQ0</accession>
<reference evidence="10 11" key="1">
    <citation type="journal article" date="2019" name="Int. J. Syst. Evol. Microbiol.">
        <title>The Global Catalogue of Microorganisms (GCM) 10K type strain sequencing project: providing services to taxonomists for standard genome sequencing and annotation.</title>
        <authorList>
            <consortium name="The Broad Institute Genomics Platform"/>
            <consortium name="The Broad Institute Genome Sequencing Center for Infectious Disease"/>
            <person name="Wu L."/>
            <person name="Ma J."/>
        </authorList>
    </citation>
    <scope>NUCLEOTIDE SEQUENCE [LARGE SCALE GENOMIC DNA]</scope>
    <source>
        <strain evidence="10 11">JCM 16365</strain>
    </source>
</reference>
<keyword evidence="11" id="KW-1185">Reference proteome</keyword>
<dbReference type="InterPro" id="IPR023298">
    <property type="entry name" value="ATPase_P-typ_TM_dom_sf"/>
</dbReference>
<dbReference type="Pfam" id="PF00702">
    <property type="entry name" value="Hydrolase"/>
    <property type="match status" value="1"/>
</dbReference>
<dbReference type="InterPro" id="IPR008250">
    <property type="entry name" value="ATPase_P-typ_transduc_dom_A_sf"/>
</dbReference>
<evidence type="ECO:0000313" key="10">
    <source>
        <dbReference type="EMBL" id="GAA2588275.1"/>
    </source>
</evidence>
<feature type="transmembrane region" description="Helical" evidence="8">
    <location>
        <begin position="227"/>
        <end position="248"/>
    </location>
</feature>
<feature type="transmembrane region" description="Helical" evidence="8">
    <location>
        <begin position="54"/>
        <end position="70"/>
    </location>
</feature>
<dbReference type="Gene3D" id="3.40.1110.10">
    <property type="entry name" value="Calcium-transporting ATPase, cytoplasmic domain N"/>
    <property type="match status" value="1"/>
</dbReference>
<evidence type="ECO:0000256" key="4">
    <source>
        <dbReference type="ARBA" id="ARBA00022723"/>
    </source>
</evidence>
<dbReference type="SUPFAM" id="SSF81660">
    <property type="entry name" value="Metal cation-transporting ATPase, ATP-binding domain N"/>
    <property type="match status" value="1"/>
</dbReference>
<gene>
    <name evidence="10" type="ORF">GCM10009862_28430</name>
</gene>
<dbReference type="Gene3D" id="2.70.150.10">
    <property type="entry name" value="Calcium-transporting ATPase, cytoplasmic transduction domain A"/>
    <property type="match status" value="1"/>
</dbReference>
<comment type="caution">
    <text evidence="10">The sequence shown here is derived from an EMBL/GenBank/DDBJ whole genome shotgun (WGS) entry which is preliminary data.</text>
</comment>
<dbReference type="InterPro" id="IPR001757">
    <property type="entry name" value="P_typ_ATPase"/>
</dbReference>
<dbReference type="SUPFAM" id="SSF81653">
    <property type="entry name" value="Calcium ATPase, transduction domain A"/>
    <property type="match status" value="1"/>
</dbReference>
<dbReference type="InterPro" id="IPR018303">
    <property type="entry name" value="ATPase_P-typ_P_site"/>
</dbReference>
<evidence type="ECO:0000256" key="2">
    <source>
        <dbReference type="ARBA" id="ARBA00006024"/>
    </source>
</evidence>
<evidence type="ECO:0000256" key="1">
    <source>
        <dbReference type="ARBA" id="ARBA00004651"/>
    </source>
</evidence>
<dbReference type="Pfam" id="PF00122">
    <property type="entry name" value="E1-E2_ATPase"/>
    <property type="match status" value="1"/>
</dbReference>
<dbReference type="InterPro" id="IPR023214">
    <property type="entry name" value="HAD_sf"/>
</dbReference>